<dbReference type="Proteomes" id="UP000683925">
    <property type="component" value="Unassembled WGS sequence"/>
</dbReference>
<accession>A0A8S1V963</accession>
<evidence type="ECO:0000313" key="1">
    <source>
        <dbReference type="EMBL" id="CAD8173387.1"/>
    </source>
</evidence>
<dbReference type="OrthoDB" id="320994at2759"/>
<protein>
    <submittedName>
        <fullName evidence="1">Uncharacterized protein</fullName>
    </submittedName>
</protein>
<sequence length="57" mass="6683">MLIIWNIKVRKELHGTLNKDPVYQVQFYNQSEEKMIAVLNTGVQILTIDKLNKKILV</sequence>
<reference evidence="1" key="1">
    <citation type="submission" date="2021-01" db="EMBL/GenBank/DDBJ databases">
        <authorList>
            <consortium name="Genoscope - CEA"/>
            <person name="William W."/>
        </authorList>
    </citation>
    <scope>NUCLEOTIDE SEQUENCE</scope>
</reference>
<name>A0A8S1V963_PAROT</name>
<gene>
    <name evidence="1" type="ORF">POCTA_138.1.T0610299</name>
</gene>
<keyword evidence="2" id="KW-1185">Reference proteome</keyword>
<dbReference type="AlphaFoldDB" id="A0A8S1V963"/>
<organism evidence="1 2">
    <name type="scientific">Paramecium octaurelia</name>
    <dbReference type="NCBI Taxonomy" id="43137"/>
    <lineage>
        <taxon>Eukaryota</taxon>
        <taxon>Sar</taxon>
        <taxon>Alveolata</taxon>
        <taxon>Ciliophora</taxon>
        <taxon>Intramacronucleata</taxon>
        <taxon>Oligohymenophorea</taxon>
        <taxon>Peniculida</taxon>
        <taxon>Parameciidae</taxon>
        <taxon>Paramecium</taxon>
    </lineage>
</organism>
<dbReference type="EMBL" id="CAJJDP010000060">
    <property type="protein sequence ID" value="CAD8173387.1"/>
    <property type="molecule type" value="Genomic_DNA"/>
</dbReference>
<evidence type="ECO:0000313" key="2">
    <source>
        <dbReference type="Proteomes" id="UP000683925"/>
    </source>
</evidence>
<proteinExistence type="predicted"/>
<comment type="caution">
    <text evidence="1">The sequence shown here is derived from an EMBL/GenBank/DDBJ whole genome shotgun (WGS) entry which is preliminary data.</text>
</comment>